<evidence type="ECO:0000256" key="2">
    <source>
        <dbReference type="SAM" id="MobiDB-lite"/>
    </source>
</evidence>
<evidence type="ECO:0000313" key="5">
    <source>
        <dbReference type="Proteomes" id="UP000070444"/>
    </source>
</evidence>
<keyword evidence="3" id="KW-0812">Transmembrane</keyword>
<keyword evidence="3" id="KW-1133">Transmembrane helix</keyword>
<dbReference type="EMBL" id="KQ964498">
    <property type="protein sequence ID" value="KXN70604.1"/>
    <property type="molecule type" value="Genomic_DNA"/>
</dbReference>
<keyword evidence="3" id="KW-0472">Membrane</keyword>
<accession>A0A137P6P1</accession>
<dbReference type="AlphaFoldDB" id="A0A137P6P1"/>
<evidence type="ECO:0000256" key="3">
    <source>
        <dbReference type="SAM" id="Phobius"/>
    </source>
</evidence>
<gene>
    <name evidence="4" type="ORF">CONCODRAFT_78781</name>
</gene>
<feature type="coiled-coil region" evidence="1">
    <location>
        <begin position="77"/>
        <end position="108"/>
    </location>
</feature>
<keyword evidence="1" id="KW-0175">Coiled coil</keyword>
<feature type="compositionally biased region" description="Basic residues" evidence="2">
    <location>
        <begin position="1"/>
        <end position="17"/>
    </location>
</feature>
<dbReference type="STRING" id="796925.A0A137P6P1"/>
<dbReference type="PANTHER" id="PTHR47372:SF11">
    <property type="entry name" value="RE19971P"/>
    <property type="match status" value="1"/>
</dbReference>
<evidence type="ECO:0000313" key="4">
    <source>
        <dbReference type="EMBL" id="KXN70604.1"/>
    </source>
</evidence>
<evidence type="ECO:0000256" key="1">
    <source>
        <dbReference type="SAM" id="Coils"/>
    </source>
</evidence>
<name>A0A137P6P1_CONC2</name>
<feature type="transmembrane region" description="Helical" evidence="3">
    <location>
        <begin position="338"/>
        <end position="356"/>
    </location>
</feature>
<organism evidence="4 5">
    <name type="scientific">Conidiobolus coronatus (strain ATCC 28846 / CBS 209.66 / NRRL 28638)</name>
    <name type="common">Delacroixia coronata</name>
    <dbReference type="NCBI Taxonomy" id="796925"/>
    <lineage>
        <taxon>Eukaryota</taxon>
        <taxon>Fungi</taxon>
        <taxon>Fungi incertae sedis</taxon>
        <taxon>Zoopagomycota</taxon>
        <taxon>Entomophthoromycotina</taxon>
        <taxon>Entomophthoromycetes</taxon>
        <taxon>Entomophthorales</taxon>
        <taxon>Ancylistaceae</taxon>
        <taxon>Conidiobolus</taxon>
    </lineage>
</organism>
<dbReference type="Proteomes" id="UP000070444">
    <property type="component" value="Unassembled WGS sequence"/>
</dbReference>
<proteinExistence type="predicted"/>
<protein>
    <submittedName>
        <fullName evidence="4">Uncharacterized protein</fullName>
    </submittedName>
</protein>
<sequence length="458" mass="51954">MSNNRAHRQNAHHAKHRVAQDVESLKEDLTDLGYDTNDFTYESLLSLRERLVDIGTYTSDSAKDAILSAREFVDAASERISEQAQNAYQNAKDAKDAAADKMSEQARNIYNKAKGAKDAAGDYFDSKASSVKSQYDNQPKITDSAEDLAKEFQERIRWAKEGAKDAEEAANRYIYEKLTANRKPSTWNKFTYYTGLDKVGDYLTSFKKSLYTPARPIERSLKDQYSQTLDEIKEHVNGMFGNERPSWVPDQTYQRVKDAMDTIEDSIKSLKFPKFNNNDDESSFNFDPKGELNRKWQEALRSSKDRSWFGSGSKDQHTGHGLLSGSDNSATSIGVTPLYTGLFIFSLITTNVLIRYRNHQHNAQVKARPSAYPARVSTLDFYNYENLLSSFVLLFALLLLEVSDVSKYLLHFIGLSTLLNAWLPERYVEQFGFRAATYNLAVLGIAGALCVYRGFPLF</sequence>
<dbReference type="PANTHER" id="PTHR47372">
    <property type="entry name" value="DAUER UP-REGULATED-RELATED"/>
    <property type="match status" value="1"/>
</dbReference>
<feature type="region of interest" description="Disordered" evidence="2">
    <location>
        <begin position="1"/>
        <end position="22"/>
    </location>
</feature>
<feature type="transmembrane region" description="Helical" evidence="3">
    <location>
        <begin position="435"/>
        <end position="455"/>
    </location>
</feature>
<reference evidence="4 5" key="1">
    <citation type="journal article" date="2015" name="Genome Biol. Evol.">
        <title>Phylogenomic analyses indicate that early fungi evolved digesting cell walls of algal ancestors of land plants.</title>
        <authorList>
            <person name="Chang Y."/>
            <person name="Wang S."/>
            <person name="Sekimoto S."/>
            <person name="Aerts A.L."/>
            <person name="Choi C."/>
            <person name="Clum A."/>
            <person name="LaButti K.M."/>
            <person name="Lindquist E.A."/>
            <person name="Yee Ngan C."/>
            <person name="Ohm R.A."/>
            <person name="Salamov A.A."/>
            <person name="Grigoriev I.V."/>
            <person name="Spatafora J.W."/>
            <person name="Berbee M.L."/>
        </authorList>
    </citation>
    <scope>NUCLEOTIDE SEQUENCE [LARGE SCALE GENOMIC DNA]</scope>
    <source>
        <strain evidence="4 5">NRRL 28638</strain>
    </source>
</reference>
<keyword evidence="5" id="KW-1185">Reference proteome</keyword>